<dbReference type="SUPFAM" id="SSF55874">
    <property type="entry name" value="ATPase domain of HSP90 chaperone/DNA topoisomerase II/histidine kinase"/>
    <property type="match status" value="1"/>
</dbReference>
<accession>A0A542U8M1</accession>
<evidence type="ECO:0000313" key="4">
    <source>
        <dbReference type="Proteomes" id="UP000318103"/>
    </source>
</evidence>
<dbReference type="PANTHER" id="PTHR43156:SF2">
    <property type="entry name" value="STAGE II SPORULATION PROTEIN E"/>
    <property type="match status" value="1"/>
</dbReference>
<dbReference type="Pfam" id="PF07228">
    <property type="entry name" value="SpoIIE"/>
    <property type="match status" value="1"/>
</dbReference>
<dbReference type="Proteomes" id="UP000318103">
    <property type="component" value="Unassembled WGS sequence"/>
</dbReference>
<dbReference type="AlphaFoldDB" id="A0A542U8M1"/>
<proteinExistence type="predicted"/>
<keyword evidence="3" id="KW-0418">Kinase</keyword>
<keyword evidence="4" id="KW-1185">Reference proteome</keyword>
<dbReference type="InterPro" id="IPR036457">
    <property type="entry name" value="PPM-type-like_dom_sf"/>
</dbReference>
<dbReference type="InterPro" id="IPR003594">
    <property type="entry name" value="HATPase_dom"/>
</dbReference>
<evidence type="ECO:0000256" key="1">
    <source>
        <dbReference type="ARBA" id="ARBA00022801"/>
    </source>
</evidence>
<protein>
    <submittedName>
        <fullName evidence="3">Histidine kinase-like protein</fullName>
    </submittedName>
</protein>
<dbReference type="InterPro" id="IPR052016">
    <property type="entry name" value="Bact_Sigma-Reg"/>
</dbReference>
<gene>
    <name evidence="3" type="ORF">FB563_0299</name>
</gene>
<dbReference type="Gene3D" id="3.60.40.10">
    <property type="entry name" value="PPM-type phosphatase domain"/>
    <property type="match status" value="1"/>
</dbReference>
<dbReference type="InterPro" id="IPR036890">
    <property type="entry name" value="HATPase_C_sf"/>
</dbReference>
<dbReference type="CDD" id="cd16936">
    <property type="entry name" value="HATPase_RsbW-like"/>
    <property type="match status" value="1"/>
</dbReference>
<dbReference type="GO" id="GO:0016791">
    <property type="term" value="F:phosphatase activity"/>
    <property type="evidence" value="ECO:0007669"/>
    <property type="project" value="TreeGrafter"/>
</dbReference>
<name>A0A542U8M1_9ACTN</name>
<dbReference type="GO" id="GO:0016301">
    <property type="term" value="F:kinase activity"/>
    <property type="evidence" value="ECO:0007669"/>
    <property type="project" value="UniProtKB-KW"/>
</dbReference>
<dbReference type="Gene3D" id="3.30.565.10">
    <property type="entry name" value="Histidine kinase-like ATPase, C-terminal domain"/>
    <property type="match status" value="1"/>
</dbReference>
<dbReference type="EMBL" id="VFNX01000001">
    <property type="protein sequence ID" value="TQK95407.1"/>
    <property type="molecule type" value="Genomic_DNA"/>
</dbReference>
<dbReference type="InterPro" id="IPR001932">
    <property type="entry name" value="PPM-type_phosphatase-like_dom"/>
</dbReference>
<evidence type="ECO:0000313" key="3">
    <source>
        <dbReference type="EMBL" id="TQK95407.1"/>
    </source>
</evidence>
<feature type="domain" description="PPM-type phosphatase" evidence="2">
    <location>
        <begin position="1"/>
        <end position="199"/>
    </location>
</feature>
<dbReference type="SUPFAM" id="SSF81606">
    <property type="entry name" value="PP2C-like"/>
    <property type="match status" value="1"/>
</dbReference>
<dbReference type="FunFam" id="3.30.565.10:FF:000028">
    <property type="entry name" value="PAS sensor protein"/>
    <property type="match status" value="1"/>
</dbReference>
<dbReference type="Pfam" id="PF13581">
    <property type="entry name" value="HATPase_c_2"/>
    <property type="match status" value="1"/>
</dbReference>
<keyword evidence="3" id="KW-0808">Transferase</keyword>
<reference evidence="3 4" key="1">
    <citation type="submission" date="2019-06" db="EMBL/GenBank/DDBJ databases">
        <title>Sequencing the genomes of 1000 actinobacteria strains.</title>
        <authorList>
            <person name="Klenk H.-P."/>
        </authorList>
    </citation>
    <scope>NUCLEOTIDE SEQUENCE [LARGE SCALE GENOMIC DNA]</scope>
    <source>
        <strain evidence="3 4">DSM 41929</strain>
    </source>
</reference>
<evidence type="ECO:0000259" key="2">
    <source>
        <dbReference type="SMART" id="SM00331"/>
    </source>
</evidence>
<keyword evidence="1" id="KW-0378">Hydrolase</keyword>
<organism evidence="3 4">
    <name type="scientific">Streptomyces puniciscabiei</name>
    <dbReference type="NCBI Taxonomy" id="164348"/>
    <lineage>
        <taxon>Bacteria</taxon>
        <taxon>Bacillati</taxon>
        <taxon>Actinomycetota</taxon>
        <taxon>Actinomycetes</taxon>
        <taxon>Kitasatosporales</taxon>
        <taxon>Streptomycetaceae</taxon>
        <taxon>Streptomyces</taxon>
    </lineage>
</organism>
<dbReference type="SMART" id="SM00331">
    <property type="entry name" value="PP2C_SIG"/>
    <property type="match status" value="1"/>
</dbReference>
<dbReference type="PANTHER" id="PTHR43156">
    <property type="entry name" value="STAGE II SPORULATION PROTEIN E-RELATED"/>
    <property type="match status" value="1"/>
</dbReference>
<comment type="caution">
    <text evidence="3">The sequence shown here is derived from an EMBL/GenBank/DDBJ whole genome shotgun (WGS) entry which is preliminary data.</text>
</comment>
<sequence>MIPLSGARVALVVGDVVGHGIDAAATMGNLRTAVRTLAELDLPADELLSHLDDCVRRMTEEDDDADQARVVGATCLYAVYDPVTGRCTMARAGHPPPAIIDPQGQVTFPDLPTGAPLGLGLGLVPFEAIEVELPAGSRLAFYTDGLVESRDEDIDVGMHRLGAALAQPDESLEDLCSSVMEAVPTRASSDDVTLLLVGIRAISAAQTASWDLPAEPAVVGTARHVAARQLSEWGLEHLVSTMELVVSELVTNAVHHGVGPIQLRLIRHQVLTCEVFDSGNCYPRQRHARIVDENGRGLFLVAQLAHRWGFRSASGGKVVWVEQDLPSTPSQAHVMPTAG</sequence>